<dbReference type="EMBL" id="JBHRYC010000058">
    <property type="protein sequence ID" value="MFC3638062.1"/>
    <property type="molecule type" value="Genomic_DNA"/>
</dbReference>
<evidence type="ECO:0000313" key="3">
    <source>
        <dbReference type="Proteomes" id="UP001595704"/>
    </source>
</evidence>
<accession>A0ABV7UHR1</accession>
<organism evidence="2 3">
    <name type="scientific">Camelimonas fluminis</name>
    <dbReference type="NCBI Taxonomy" id="1576911"/>
    <lineage>
        <taxon>Bacteria</taxon>
        <taxon>Pseudomonadati</taxon>
        <taxon>Pseudomonadota</taxon>
        <taxon>Alphaproteobacteria</taxon>
        <taxon>Hyphomicrobiales</taxon>
        <taxon>Chelatococcaceae</taxon>
        <taxon>Camelimonas</taxon>
    </lineage>
</organism>
<name>A0ABV7UHR1_9HYPH</name>
<protein>
    <submittedName>
        <fullName evidence="2">Uncharacterized protein</fullName>
    </submittedName>
</protein>
<proteinExistence type="predicted"/>
<dbReference type="Proteomes" id="UP001595704">
    <property type="component" value="Unassembled WGS sequence"/>
</dbReference>
<keyword evidence="3" id="KW-1185">Reference proteome</keyword>
<sequence length="47" mass="5222">MIDEDGAVSVRHLFFAAPKTAAVIPDPWRASTPRRSLHAARQPRDPL</sequence>
<evidence type="ECO:0000313" key="2">
    <source>
        <dbReference type="EMBL" id="MFC3638062.1"/>
    </source>
</evidence>
<dbReference type="RefSeq" id="WP_191319607.1">
    <property type="nucleotide sequence ID" value="NZ_BNCG01000009.1"/>
</dbReference>
<reference evidence="3" key="1">
    <citation type="journal article" date="2019" name="Int. J. Syst. Evol. Microbiol.">
        <title>The Global Catalogue of Microorganisms (GCM) 10K type strain sequencing project: providing services to taxonomists for standard genome sequencing and annotation.</title>
        <authorList>
            <consortium name="The Broad Institute Genomics Platform"/>
            <consortium name="The Broad Institute Genome Sequencing Center for Infectious Disease"/>
            <person name="Wu L."/>
            <person name="Ma J."/>
        </authorList>
    </citation>
    <scope>NUCLEOTIDE SEQUENCE [LARGE SCALE GENOMIC DNA]</scope>
    <source>
        <strain evidence="3">KCTC 42282</strain>
    </source>
</reference>
<comment type="caution">
    <text evidence="2">The sequence shown here is derived from an EMBL/GenBank/DDBJ whole genome shotgun (WGS) entry which is preliminary data.</text>
</comment>
<evidence type="ECO:0000256" key="1">
    <source>
        <dbReference type="SAM" id="MobiDB-lite"/>
    </source>
</evidence>
<gene>
    <name evidence="2" type="ORF">ACFONL_11885</name>
</gene>
<feature type="region of interest" description="Disordered" evidence="1">
    <location>
        <begin position="26"/>
        <end position="47"/>
    </location>
</feature>